<evidence type="ECO:0000313" key="4">
    <source>
        <dbReference type="Proteomes" id="UP001469365"/>
    </source>
</evidence>
<evidence type="ECO:0000313" key="3">
    <source>
        <dbReference type="EMBL" id="MEK8128650.1"/>
    </source>
</evidence>
<protein>
    <submittedName>
        <fullName evidence="3">Hemolysin XhlA family protein</fullName>
    </submittedName>
</protein>
<keyword evidence="2" id="KW-0812">Transmembrane</keyword>
<reference evidence="3 4" key="1">
    <citation type="submission" date="2024-04" db="EMBL/GenBank/DDBJ databases">
        <title>draft genome sequnece of Paenibacillus filicis.</title>
        <authorList>
            <person name="Kim D.-U."/>
        </authorList>
    </citation>
    <scope>NUCLEOTIDE SEQUENCE [LARGE SCALE GENOMIC DNA]</scope>
    <source>
        <strain evidence="3 4">KACC14197</strain>
    </source>
</reference>
<dbReference type="RefSeq" id="WP_341415726.1">
    <property type="nucleotide sequence ID" value="NZ_JBBPCC010000006.1"/>
</dbReference>
<dbReference type="InterPro" id="IPR019715">
    <property type="entry name" value="Haemolysin_XhlA"/>
</dbReference>
<dbReference type="EMBL" id="JBBPCC010000006">
    <property type="protein sequence ID" value="MEK8128650.1"/>
    <property type="molecule type" value="Genomic_DNA"/>
</dbReference>
<gene>
    <name evidence="3" type="ORF">WMW72_12105</name>
</gene>
<accession>A0ABU9DIF9</accession>
<evidence type="ECO:0000256" key="2">
    <source>
        <dbReference type="SAM" id="Phobius"/>
    </source>
</evidence>
<feature type="coiled-coil region" evidence="1">
    <location>
        <begin position="6"/>
        <end position="50"/>
    </location>
</feature>
<keyword evidence="4" id="KW-1185">Reference proteome</keyword>
<dbReference type="Proteomes" id="UP001469365">
    <property type="component" value="Unassembled WGS sequence"/>
</dbReference>
<keyword evidence="2" id="KW-1133">Transmembrane helix</keyword>
<keyword evidence="1" id="KW-0175">Coiled coil</keyword>
<feature type="transmembrane region" description="Helical" evidence="2">
    <location>
        <begin position="64"/>
        <end position="85"/>
    </location>
</feature>
<comment type="caution">
    <text evidence="3">The sequence shown here is derived from an EMBL/GenBank/DDBJ whole genome shotgun (WGS) entry which is preliminary data.</text>
</comment>
<name>A0ABU9DIF9_9BACL</name>
<dbReference type="Pfam" id="PF10779">
    <property type="entry name" value="XhlA"/>
    <property type="match status" value="1"/>
</dbReference>
<organism evidence="3 4">
    <name type="scientific">Paenibacillus filicis</name>
    <dbReference type="NCBI Taxonomy" id="669464"/>
    <lineage>
        <taxon>Bacteria</taxon>
        <taxon>Bacillati</taxon>
        <taxon>Bacillota</taxon>
        <taxon>Bacilli</taxon>
        <taxon>Bacillales</taxon>
        <taxon>Paenibacillaceae</taxon>
        <taxon>Paenibacillus</taxon>
    </lineage>
</organism>
<proteinExistence type="predicted"/>
<sequence>MPTDETKQLSEQLVALRLDLVRMETKIDGIKDLTKKVEEIDDRAKESLQSTRSAHKRLDRVEKVVNWAATTIIGSVILAAMAMLLKGKG</sequence>
<keyword evidence="2" id="KW-0472">Membrane</keyword>
<evidence type="ECO:0000256" key="1">
    <source>
        <dbReference type="SAM" id="Coils"/>
    </source>
</evidence>